<dbReference type="PANTHER" id="PTHR46033">
    <property type="entry name" value="PROTEIN MAIN-LIKE 2"/>
    <property type="match status" value="1"/>
</dbReference>
<feature type="compositionally biased region" description="Pro residues" evidence="1">
    <location>
        <begin position="576"/>
        <end position="589"/>
    </location>
</feature>
<feature type="domain" description="Aminotransferase-like plant mobile" evidence="2">
    <location>
        <begin position="91"/>
        <end position="412"/>
    </location>
</feature>
<dbReference type="PANTHER" id="PTHR46033:SF65">
    <property type="entry name" value="AMINOTRANSFERASE-LIKE PLANT MOBILE DOMAIN-CONTAINING PROTEIN"/>
    <property type="match status" value="1"/>
</dbReference>
<accession>Q6EQM2</accession>
<feature type="region of interest" description="Disordered" evidence="1">
    <location>
        <begin position="557"/>
        <end position="639"/>
    </location>
</feature>
<keyword evidence="3" id="KW-0032">Aminotransferase</keyword>
<dbReference type="GO" id="GO:0008483">
    <property type="term" value="F:transaminase activity"/>
    <property type="evidence" value="ECO:0007669"/>
    <property type="project" value="UniProtKB-KW"/>
</dbReference>
<dbReference type="AlphaFoldDB" id="Q6EQM2"/>
<reference evidence="4" key="2">
    <citation type="journal article" date="2008" name="Nucleic Acids Res.">
        <title>The rice annotation project database (RAP-DB): 2008 update.</title>
        <authorList>
            <consortium name="The rice annotation project (RAP)"/>
        </authorList>
    </citation>
    <scope>GENOME REANNOTATION</scope>
    <source>
        <strain evidence="4">cv. Nipponbare</strain>
    </source>
</reference>
<proteinExistence type="predicted"/>
<evidence type="ECO:0000256" key="1">
    <source>
        <dbReference type="SAM" id="MobiDB-lite"/>
    </source>
</evidence>
<evidence type="ECO:0000313" key="4">
    <source>
        <dbReference type="Proteomes" id="UP000000763"/>
    </source>
</evidence>
<protein>
    <submittedName>
        <fullName evidence="3">Aminotransferase-like protein</fullName>
    </submittedName>
</protein>
<gene>
    <name evidence="3" type="primary">OSJNBa0042H24.28</name>
</gene>
<dbReference type="EMBL" id="AP005689">
    <property type="protein sequence ID" value="BAD29048.1"/>
    <property type="molecule type" value="Genomic_DNA"/>
</dbReference>
<dbReference type="InterPro" id="IPR044824">
    <property type="entry name" value="MAIN-like"/>
</dbReference>
<organism evidence="3 4">
    <name type="scientific">Oryza sativa subsp. japonica</name>
    <name type="common">Rice</name>
    <dbReference type="NCBI Taxonomy" id="39947"/>
    <lineage>
        <taxon>Eukaryota</taxon>
        <taxon>Viridiplantae</taxon>
        <taxon>Streptophyta</taxon>
        <taxon>Embryophyta</taxon>
        <taxon>Tracheophyta</taxon>
        <taxon>Spermatophyta</taxon>
        <taxon>Magnoliopsida</taxon>
        <taxon>Liliopsida</taxon>
        <taxon>Poales</taxon>
        <taxon>Poaceae</taxon>
        <taxon>BOP clade</taxon>
        <taxon>Oryzoideae</taxon>
        <taxon>Oryzeae</taxon>
        <taxon>Oryzinae</taxon>
        <taxon>Oryza</taxon>
        <taxon>Oryza sativa</taxon>
    </lineage>
</organism>
<sequence>MQTPADAFAADAYSVLRINRIRLDPNINRRIRQDPTEFINGETNRIPLRFANRDLSTWKGTFKSWPSAETSWPAWYKRMLVSKSTHWDEIGISQALALTATNMARDEPMMSAATYFWSTTMNAFLFSQGPMTPTLLDIVMITGLDITSSANLSSLNTQLTHEFKTRSIDGWGGYVAKNMGTGPVTPREHTAFLMMWLEKFLFCGPSYGPTANWQRVAENLVEKKHFPLGKYLLGYLYLTLNTAVDKMASGKTIGTGGPWWLLQTWLNLHTRKVANRPALADVEFPRFKPIIRDDGETSTTRRCMSFGEAASVSTVCKLSAEPFRERFNNFYDGFPRNDRVWFAYEGSASFELLDDFRFDEINSDMYEKSREVFTTAISPCIIPIGIHQGKNIKMTYEFYHPTSAARQFGMGQLPISLFFADKIQSRGEITSFLMMDRLQNLPGPPLGSIENIKLKTFRSAAFDRCISGVEIEYAPGLLPNGGGLTPPVIGYNASKTSTLLHGLPHVPIAPVAGRKRAKSTAAPSAVKKKPKNQKTTTDDLPAIDPDVADFLEDEALSEEVNEAAEHISETREQTPPADPPGPQITPSPPKNKIASKKPQGAAPLPPRPSTPIFESSENTPSAVESHHVEEEEEVAAPAPTVPVLADMFSFDIRPFLDEEEETTSQALVPLADDIKTTLMDISKRLEGSLETLEKHANLPKAIEDQHMPQVIRGARSLPIA</sequence>
<keyword evidence="3" id="KW-0808">Transferase</keyword>
<dbReference type="InterPro" id="IPR019557">
    <property type="entry name" value="AminoTfrase-like_pln_mobile"/>
</dbReference>
<feature type="compositionally biased region" description="Basic and acidic residues" evidence="1">
    <location>
        <begin position="563"/>
        <end position="572"/>
    </location>
</feature>
<evidence type="ECO:0000313" key="3">
    <source>
        <dbReference type="EMBL" id="BAD29048.1"/>
    </source>
</evidence>
<name>Q6EQM2_ORYSJ</name>
<feature type="region of interest" description="Disordered" evidence="1">
    <location>
        <begin position="510"/>
        <end position="544"/>
    </location>
</feature>
<dbReference type="Pfam" id="PF10536">
    <property type="entry name" value="PMD"/>
    <property type="match status" value="1"/>
</dbReference>
<reference evidence="4" key="1">
    <citation type="journal article" date="2005" name="Nature">
        <title>The map-based sequence of the rice genome.</title>
        <authorList>
            <consortium name="International rice genome sequencing project (IRGSP)"/>
            <person name="Matsumoto T."/>
            <person name="Wu J."/>
            <person name="Kanamori H."/>
            <person name="Katayose Y."/>
            <person name="Fujisawa M."/>
            <person name="Namiki N."/>
            <person name="Mizuno H."/>
            <person name="Yamamoto K."/>
            <person name="Antonio B.A."/>
            <person name="Baba T."/>
            <person name="Sakata K."/>
            <person name="Nagamura Y."/>
            <person name="Aoki H."/>
            <person name="Arikawa K."/>
            <person name="Arita K."/>
            <person name="Bito T."/>
            <person name="Chiden Y."/>
            <person name="Fujitsuka N."/>
            <person name="Fukunaka R."/>
            <person name="Hamada M."/>
            <person name="Harada C."/>
            <person name="Hayashi A."/>
            <person name="Hijishita S."/>
            <person name="Honda M."/>
            <person name="Hosokawa S."/>
            <person name="Ichikawa Y."/>
            <person name="Idonuma A."/>
            <person name="Iijima M."/>
            <person name="Ikeda M."/>
            <person name="Ikeno M."/>
            <person name="Ito K."/>
            <person name="Ito S."/>
            <person name="Ito T."/>
            <person name="Ito Y."/>
            <person name="Ito Y."/>
            <person name="Iwabuchi A."/>
            <person name="Kamiya K."/>
            <person name="Karasawa W."/>
            <person name="Kurita K."/>
            <person name="Katagiri S."/>
            <person name="Kikuta A."/>
            <person name="Kobayashi H."/>
            <person name="Kobayashi N."/>
            <person name="Machita K."/>
            <person name="Maehara T."/>
            <person name="Masukawa M."/>
            <person name="Mizubayashi T."/>
            <person name="Mukai Y."/>
            <person name="Nagasaki H."/>
            <person name="Nagata Y."/>
            <person name="Naito S."/>
            <person name="Nakashima M."/>
            <person name="Nakama Y."/>
            <person name="Nakamichi Y."/>
            <person name="Nakamura M."/>
            <person name="Meguro A."/>
            <person name="Negishi M."/>
            <person name="Ohta I."/>
            <person name="Ohta T."/>
            <person name="Okamoto M."/>
            <person name="Ono N."/>
            <person name="Saji S."/>
            <person name="Sakaguchi M."/>
            <person name="Sakai K."/>
            <person name="Shibata M."/>
            <person name="Shimokawa T."/>
            <person name="Song J."/>
            <person name="Takazaki Y."/>
            <person name="Terasawa K."/>
            <person name="Tsugane M."/>
            <person name="Tsuji K."/>
            <person name="Ueda S."/>
            <person name="Waki K."/>
            <person name="Yamagata H."/>
            <person name="Yamamoto M."/>
            <person name="Yamamoto S."/>
            <person name="Yamane H."/>
            <person name="Yoshiki S."/>
            <person name="Yoshihara R."/>
            <person name="Yukawa K."/>
            <person name="Zhong H."/>
            <person name="Yano M."/>
            <person name="Yuan Q."/>
            <person name="Ouyang S."/>
            <person name="Liu J."/>
            <person name="Jones K.M."/>
            <person name="Gansberger K."/>
            <person name="Moffat K."/>
            <person name="Hill J."/>
            <person name="Bera J."/>
            <person name="Fadrosh D."/>
            <person name="Jin S."/>
            <person name="Johri S."/>
            <person name="Kim M."/>
            <person name="Overton L."/>
            <person name="Reardon M."/>
            <person name="Tsitrin T."/>
            <person name="Vuong H."/>
            <person name="Weaver B."/>
            <person name="Ciecko A."/>
            <person name="Tallon L."/>
            <person name="Jackson J."/>
            <person name="Pai G."/>
            <person name="Aken S.V."/>
            <person name="Utterback T."/>
            <person name="Reidmuller S."/>
            <person name="Feldblyum T."/>
            <person name="Hsiao J."/>
            <person name="Zismann V."/>
            <person name="Iobst S."/>
            <person name="de Vazeille A.R."/>
            <person name="Buell C.R."/>
            <person name="Ying K."/>
            <person name="Li Y."/>
            <person name="Lu T."/>
            <person name="Huang Y."/>
            <person name="Zhao Q."/>
            <person name="Feng Q."/>
            <person name="Zhang L."/>
            <person name="Zhu J."/>
            <person name="Weng Q."/>
            <person name="Mu J."/>
            <person name="Lu Y."/>
            <person name="Fan D."/>
            <person name="Liu Y."/>
            <person name="Guan J."/>
            <person name="Zhang Y."/>
            <person name="Yu S."/>
            <person name="Liu X."/>
            <person name="Zhang Y."/>
            <person name="Hong G."/>
            <person name="Han B."/>
            <person name="Choisne N."/>
            <person name="Demange N."/>
            <person name="Orjeda G."/>
            <person name="Samain S."/>
            <person name="Cattolico L."/>
            <person name="Pelletier E."/>
            <person name="Couloux A."/>
            <person name="Segurens B."/>
            <person name="Wincker P."/>
            <person name="D'Hont A."/>
            <person name="Scarpelli C."/>
            <person name="Weissenbach J."/>
            <person name="Salanoubat M."/>
            <person name="Quetier F."/>
            <person name="Yu Y."/>
            <person name="Kim H.R."/>
            <person name="Rambo T."/>
            <person name="Currie J."/>
            <person name="Collura K."/>
            <person name="Luo M."/>
            <person name="Yang T."/>
            <person name="Ammiraju J.S.S."/>
            <person name="Engler F."/>
            <person name="Soderlund C."/>
            <person name="Wing R.A."/>
            <person name="Palmer L.E."/>
            <person name="de la Bastide M."/>
            <person name="Spiegel L."/>
            <person name="Nascimento L."/>
            <person name="Zutavern T."/>
            <person name="O'Shaughnessy A."/>
            <person name="Dike S."/>
            <person name="Dedhia N."/>
            <person name="Preston R."/>
            <person name="Balija V."/>
            <person name="McCombie W.R."/>
            <person name="Chow T."/>
            <person name="Chen H."/>
            <person name="Chung M."/>
            <person name="Chen C."/>
            <person name="Shaw J."/>
            <person name="Wu H."/>
            <person name="Hsiao K."/>
            <person name="Chao Y."/>
            <person name="Chu M."/>
            <person name="Cheng C."/>
            <person name="Hour A."/>
            <person name="Lee P."/>
            <person name="Lin S."/>
            <person name="Lin Y."/>
            <person name="Liou J."/>
            <person name="Liu S."/>
            <person name="Hsing Y."/>
            <person name="Raghuvanshi S."/>
            <person name="Mohanty A."/>
            <person name="Bharti A.K."/>
            <person name="Gaur A."/>
            <person name="Gupta V."/>
            <person name="Kumar D."/>
            <person name="Ravi V."/>
            <person name="Vij S."/>
            <person name="Kapur A."/>
            <person name="Khurana P."/>
            <person name="Khurana P."/>
            <person name="Khurana J.P."/>
            <person name="Tyagi A.K."/>
            <person name="Gaikwad K."/>
            <person name="Singh A."/>
            <person name="Dalal V."/>
            <person name="Srivastava S."/>
            <person name="Dixit A."/>
            <person name="Pal A.K."/>
            <person name="Ghazi I.A."/>
            <person name="Yadav M."/>
            <person name="Pandit A."/>
            <person name="Bhargava A."/>
            <person name="Sureshbabu K."/>
            <person name="Batra K."/>
            <person name="Sharma T.R."/>
            <person name="Mohapatra T."/>
            <person name="Singh N.K."/>
            <person name="Messing J."/>
            <person name="Nelson A.B."/>
            <person name="Fuks G."/>
            <person name="Kavchok S."/>
            <person name="Keizer G."/>
            <person name="Linton E."/>
            <person name="Llaca V."/>
            <person name="Song R."/>
            <person name="Tanyolac B."/>
            <person name="Young S."/>
            <person name="Ho-Il K."/>
            <person name="Hahn J.H."/>
            <person name="Sangsakoo G."/>
            <person name="Vanavichit A."/>
            <person name="de Mattos Luiz.A.T."/>
            <person name="Zimmer P.D."/>
            <person name="Malone G."/>
            <person name="Dellagostin O."/>
            <person name="de Oliveira A.C."/>
            <person name="Bevan M."/>
            <person name="Bancroft I."/>
            <person name="Minx P."/>
            <person name="Cordum H."/>
            <person name="Wilson R."/>
            <person name="Cheng Z."/>
            <person name="Jin W."/>
            <person name="Jiang J."/>
            <person name="Leong S.A."/>
            <person name="Iwama H."/>
            <person name="Gojobori T."/>
            <person name="Itoh T."/>
            <person name="Niimura Y."/>
            <person name="Fujii Y."/>
            <person name="Habara T."/>
            <person name="Sakai H."/>
            <person name="Sato Y."/>
            <person name="Wilson G."/>
            <person name="Kumar K."/>
            <person name="McCouch S."/>
            <person name="Juretic N."/>
            <person name="Hoen D."/>
            <person name="Wright S."/>
            <person name="Bruskiewich R."/>
            <person name="Bureau T."/>
            <person name="Miyao A."/>
            <person name="Hirochika H."/>
            <person name="Nishikawa T."/>
            <person name="Kadowaki K."/>
            <person name="Sugiura M."/>
            <person name="Burr B."/>
            <person name="Sasaki T."/>
        </authorList>
    </citation>
    <scope>NUCLEOTIDE SEQUENCE [LARGE SCALE GENOMIC DNA]</scope>
    <source>
        <strain evidence="4">cv. Nipponbare</strain>
    </source>
</reference>
<dbReference type="Proteomes" id="UP000000763">
    <property type="component" value="Chromosome 9"/>
</dbReference>
<evidence type="ECO:0000259" key="2">
    <source>
        <dbReference type="Pfam" id="PF10536"/>
    </source>
</evidence>
<dbReference type="GO" id="GO:0010073">
    <property type="term" value="P:meristem maintenance"/>
    <property type="evidence" value="ECO:0007669"/>
    <property type="project" value="InterPro"/>
</dbReference>